<dbReference type="RefSeq" id="WP_169262283.1">
    <property type="nucleotide sequence ID" value="NZ_WTVQ01000051.1"/>
</dbReference>
<name>A0ABX1QFD3_9RHOO</name>
<keyword evidence="1" id="KW-1133">Transmembrane helix</keyword>
<keyword evidence="1" id="KW-0472">Membrane</keyword>
<sequence>MPLTDIPLPLLVPIGAVLAACITGAISFVSLVTSKEQKISEFRQAWIDAFRSELADFSSQARRVSLERIPVNIKALTAPLLEQLEMTDREAEKPDPFHENRQRMAQAYYALRLRLNPEEADHKQLLAHLDNVYEILNSHSDRYGKCVTELNNLAKVAQVVLKREWVRVKDGEGSYRATVRAAKWGALILAVVLVALLGKSLVVPEQQPNPAVQGTLRDKAAQRP</sequence>
<evidence type="ECO:0000313" key="3">
    <source>
        <dbReference type="Proteomes" id="UP000648984"/>
    </source>
</evidence>
<accession>A0ABX1QFD3</accession>
<proteinExistence type="predicted"/>
<evidence type="ECO:0000313" key="2">
    <source>
        <dbReference type="EMBL" id="NMG77151.1"/>
    </source>
</evidence>
<protein>
    <submittedName>
        <fullName evidence="2">Uncharacterized protein</fullName>
    </submittedName>
</protein>
<reference evidence="2 3" key="1">
    <citation type="submission" date="2019-12" db="EMBL/GenBank/DDBJ databases">
        <title>Comparative genomics gives insights into the taxonomy of the Azoarcus-Aromatoleum group and reveals separate origins of nif in the plant-associated Azoarcus and non-plant-associated Aromatoleum sub-groups.</title>
        <authorList>
            <person name="Lafos M."/>
            <person name="Maluk M."/>
            <person name="Batista M."/>
            <person name="Junghare M."/>
            <person name="Carmona M."/>
            <person name="Faoro H."/>
            <person name="Cruz L.M."/>
            <person name="Battistoni F."/>
            <person name="De Souza E."/>
            <person name="Pedrosa F."/>
            <person name="Chen W.-M."/>
            <person name="Poole P.S."/>
            <person name="Dixon R.A."/>
            <person name="James E.K."/>
        </authorList>
    </citation>
    <scope>NUCLEOTIDE SEQUENCE [LARGE SCALE GENOMIC DNA]</scope>
    <source>
        <strain evidence="2 3">22Lin</strain>
    </source>
</reference>
<keyword evidence="1" id="KW-0812">Transmembrane</keyword>
<evidence type="ECO:0000256" key="1">
    <source>
        <dbReference type="SAM" id="Phobius"/>
    </source>
</evidence>
<feature type="transmembrane region" description="Helical" evidence="1">
    <location>
        <begin position="184"/>
        <end position="202"/>
    </location>
</feature>
<dbReference type="EMBL" id="WTVQ01000051">
    <property type="protein sequence ID" value="NMG77151.1"/>
    <property type="molecule type" value="Genomic_DNA"/>
</dbReference>
<dbReference type="Proteomes" id="UP000648984">
    <property type="component" value="Unassembled WGS sequence"/>
</dbReference>
<feature type="transmembrane region" description="Helical" evidence="1">
    <location>
        <begin position="6"/>
        <end position="33"/>
    </location>
</feature>
<keyword evidence="3" id="KW-1185">Reference proteome</keyword>
<organism evidence="2 3">
    <name type="scientific">Aromatoleum diolicum</name>
    <dbReference type="NCBI Taxonomy" id="75796"/>
    <lineage>
        <taxon>Bacteria</taxon>
        <taxon>Pseudomonadati</taxon>
        <taxon>Pseudomonadota</taxon>
        <taxon>Betaproteobacteria</taxon>
        <taxon>Rhodocyclales</taxon>
        <taxon>Rhodocyclaceae</taxon>
        <taxon>Aromatoleum</taxon>
    </lineage>
</organism>
<gene>
    <name evidence="2" type="ORF">GPA25_20565</name>
</gene>
<comment type="caution">
    <text evidence="2">The sequence shown here is derived from an EMBL/GenBank/DDBJ whole genome shotgun (WGS) entry which is preliminary data.</text>
</comment>